<reference evidence="3" key="3">
    <citation type="submission" date="2022-01" db="UniProtKB">
        <authorList>
            <consortium name="EnsemblPlants"/>
        </authorList>
    </citation>
    <scope>IDENTIFICATION</scope>
    <source>
        <strain evidence="3">subsp. vulgare</strain>
    </source>
</reference>
<reference evidence="3" key="2">
    <citation type="submission" date="2020-10" db="EMBL/GenBank/DDBJ databases">
        <authorList>
            <person name="Scholz U."/>
            <person name="Mascher M."/>
            <person name="Fiebig A."/>
        </authorList>
    </citation>
    <scope>NUCLEOTIDE SEQUENCE [LARGE SCALE GENOMIC DNA]</scope>
    <source>
        <strain evidence="3">cv. Morex</strain>
    </source>
</reference>
<keyword evidence="4" id="KW-1185">Reference proteome</keyword>
<evidence type="ECO:0000313" key="4">
    <source>
        <dbReference type="Proteomes" id="UP000011116"/>
    </source>
</evidence>
<protein>
    <submittedName>
        <fullName evidence="3">Uncharacterized protein</fullName>
    </submittedName>
</protein>
<feature type="region of interest" description="Disordered" evidence="1">
    <location>
        <begin position="34"/>
        <end position="88"/>
    </location>
</feature>
<dbReference type="EnsemblPlants" id="HORVU.MOREX.r3.7HG0731840.1">
    <property type="protein sequence ID" value="HORVU.MOREX.r3.7HG0731840.1.CDS1"/>
    <property type="gene ID" value="HORVU.MOREX.r3.7HG0731840"/>
</dbReference>
<dbReference type="Gramene" id="HORVU.MOREX.r3.7HG0731840.1">
    <property type="protein sequence ID" value="HORVU.MOREX.r3.7HG0731840.1.CDS1"/>
    <property type="gene ID" value="HORVU.MOREX.r3.7HG0731840"/>
</dbReference>
<keyword evidence="2" id="KW-0732">Signal</keyword>
<dbReference type="AlphaFoldDB" id="A0A8I6YIF8"/>
<evidence type="ECO:0000313" key="3">
    <source>
        <dbReference type="EnsemblPlants" id="HORVU.MOREX.r3.7HG0731840.1.CDS1"/>
    </source>
</evidence>
<dbReference type="Proteomes" id="UP000011116">
    <property type="component" value="Chromosome 7H"/>
</dbReference>
<feature type="chain" id="PRO_5035163560" evidence="2">
    <location>
        <begin position="30"/>
        <end position="194"/>
    </location>
</feature>
<sequence>MASQGAAAITLNLAAVAAVLALLVIPSLGRCPSLGPVPPPPGQAPPPPPESVPASPPAQAPPPPLEAIPPPPSVQAPPPSLMEIPPAPAPGPGLEPRLGCSECQQQCFPACHASHQMACKEECYNYKSRCEQCTTPEIEKCTARCTGSCDCNAEAQKSCAPECSYNTCNYCVYSRDKSCNNVCNNYCNNNCWGP</sequence>
<evidence type="ECO:0000256" key="1">
    <source>
        <dbReference type="SAM" id="MobiDB-lite"/>
    </source>
</evidence>
<name>A0A8I6YIF8_HORVV</name>
<reference evidence="4" key="1">
    <citation type="journal article" date="2012" name="Nature">
        <title>A physical, genetic and functional sequence assembly of the barley genome.</title>
        <authorList>
            <consortium name="The International Barley Genome Sequencing Consortium"/>
            <person name="Mayer K.F."/>
            <person name="Waugh R."/>
            <person name="Brown J.W."/>
            <person name="Schulman A."/>
            <person name="Langridge P."/>
            <person name="Platzer M."/>
            <person name="Fincher G.B."/>
            <person name="Muehlbauer G.J."/>
            <person name="Sato K."/>
            <person name="Close T.J."/>
            <person name="Wise R.P."/>
            <person name="Stein N."/>
        </authorList>
    </citation>
    <scope>NUCLEOTIDE SEQUENCE [LARGE SCALE GENOMIC DNA]</scope>
    <source>
        <strain evidence="4">cv. Morex</strain>
    </source>
</reference>
<dbReference type="Gramene" id="HORVU.MOREX.r2.7HG0607270.1">
    <property type="protein sequence ID" value="HORVU.MOREX.r2.7HG0607270.1.CDS.1"/>
    <property type="gene ID" value="HORVU.MOREX.r2.7HG0607270"/>
</dbReference>
<organism evidence="3 4">
    <name type="scientific">Hordeum vulgare subsp. vulgare</name>
    <name type="common">Domesticated barley</name>
    <dbReference type="NCBI Taxonomy" id="112509"/>
    <lineage>
        <taxon>Eukaryota</taxon>
        <taxon>Viridiplantae</taxon>
        <taxon>Streptophyta</taxon>
        <taxon>Embryophyta</taxon>
        <taxon>Tracheophyta</taxon>
        <taxon>Spermatophyta</taxon>
        <taxon>Magnoliopsida</taxon>
        <taxon>Liliopsida</taxon>
        <taxon>Poales</taxon>
        <taxon>Poaceae</taxon>
        <taxon>BOP clade</taxon>
        <taxon>Pooideae</taxon>
        <taxon>Triticodae</taxon>
        <taxon>Triticeae</taxon>
        <taxon>Hordeinae</taxon>
        <taxon>Hordeum</taxon>
    </lineage>
</organism>
<feature type="compositionally biased region" description="Pro residues" evidence="1">
    <location>
        <begin position="35"/>
        <end position="88"/>
    </location>
</feature>
<evidence type="ECO:0000256" key="2">
    <source>
        <dbReference type="SAM" id="SignalP"/>
    </source>
</evidence>
<proteinExistence type="predicted"/>
<feature type="signal peptide" evidence="2">
    <location>
        <begin position="1"/>
        <end position="29"/>
    </location>
</feature>
<accession>A0A8I6YIF8</accession>